<evidence type="ECO:0000313" key="7">
    <source>
        <dbReference type="Proteomes" id="UP000317835"/>
    </source>
</evidence>
<dbReference type="Proteomes" id="UP000317835">
    <property type="component" value="Chromosome"/>
</dbReference>
<dbReference type="PANTHER" id="PTHR42693:SF53">
    <property type="entry name" value="ENDO-4-O-SULFATASE"/>
    <property type="match status" value="1"/>
</dbReference>
<keyword evidence="2" id="KW-0479">Metal-binding</keyword>
<comment type="similarity">
    <text evidence="1">Belongs to the sulfatase family.</text>
</comment>
<keyword evidence="7" id="KW-1185">Reference proteome</keyword>
<dbReference type="PROSITE" id="PS00149">
    <property type="entry name" value="SULFATASE_2"/>
    <property type="match status" value="1"/>
</dbReference>
<dbReference type="InterPro" id="IPR017850">
    <property type="entry name" value="Alkaline_phosphatase_core_sf"/>
</dbReference>
<evidence type="ECO:0000256" key="4">
    <source>
        <dbReference type="ARBA" id="ARBA00022837"/>
    </source>
</evidence>
<dbReference type="GO" id="GO:0046872">
    <property type="term" value="F:metal ion binding"/>
    <property type="evidence" value="ECO:0007669"/>
    <property type="project" value="UniProtKB-KW"/>
</dbReference>
<dbReference type="PANTHER" id="PTHR42693">
    <property type="entry name" value="ARYLSULFATASE FAMILY MEMBER"/>
    <property type="match status" value="1"/>
</dbReference>
<accession>A0A518H4S0</accession>
<dbReference type="Gene3D" id="3.40.720.10">
    <property type="entry name" value="Alkaline Phosphatase, subunit A"/>
    <property type="match status" value="1"/>
</dbReference>
<organism evidence="6 7">
    <name type="scientific">Tautonia plasticadhaerens</name>
    <dbReference type="NCBI Taxonomy" id="2527974"/>
    <lineage>
        <taxon>Bacteria</taxon>
        <taxon>Pseudomonadati</taxon>
        <taxon>Planctomycetota</taxon>
        <taxon>Planctomycetia</taxon>
        <taxon>Isosphaerales</taxon>
        <taxon>Isosphaeraceae</taxon>
        <taxon>Tautonia</taxon>
    </lineage>
</organism>
<gene>
    <name evidence="6" type="primary">atsA_17</name>
    <name evidence="6" type="ORF">ElP_37430</name>
</gene>
<protein>
    <submittedName>
        <fullName evidence="6">Arylsulfatase</fullName>
        <ecNumber evidence="6">3.1.6.1</ecNumber>
    </submittedName>
</protein>
<evidence type="ECO:0000256" key="3">
    <source>
        <dbReference type="ARBA" id="ARBA00022801"/>
    </source>
</evidence>
<dbReference type="EC" id="3.1.6.1" evidence="6"/>
<keyword evidence="4" id="KW-0106">Calcium</keyword>
<evidence type="ECO:0000256" key="2">
    <source>
        <dbReference type="ARBA" id="ARBA00022723"/>
    </source>
</evidence>
<reference evidence="6 7" key="1">
    <citation type="submission" date="2019-02" db="EMBL/GenBank/DDBJ databases">
        <title>Deep-cultivation of Planctomycetes and their phenomic and genomic characterization uncovers novel biology.</title>
        <authorList>
            <person name="Wiegand S."/>
            <person name="Jogler M."/>
            <person name="Boedeker C."/>
            <person name="Pinto D."/>
            <person name="Vollmers J."/>
            <person name="Rivas-Marin E."/>
            <person name="Kohn T."/>
            <person name="Peeters S.H."/>
            <person name="Heuer A."/>
            <person name="Rast P."/>
            <person name="Oberbeckmann S."/>
            <person name="Bunk B."/>
            <person name="Jeske O."/>
            <person name="Meyerdierks A."/>
            <person name="Storesund J.E."/>
            <person name="Kallscheuer N."/>
            <person name="Luecker S."/>
            <person name="Lage O.M."/>
            <person name="Pohl T."/>
            <person name="Merkel B.J."/>
            <person name="Hornburger P."/>
            <person name="Mueller R.-W."/>
            <person name="Bruemmer F."/>
            <person name="Labrenz M."/>
            <person name="Spormann A.M."/>
            <person name="Op den Camp H."/>
            <person name="Overmann J."/>
            <person name="Amann R."/>
            <person name="Jetten M.S.M."/>
            <person name="Mascher T."/>
            <person name="Medema M.H."/>
            <person name="Devos D.P."/>
            <person name="Kaster A.-K."/>
            <person name="Ovreas L."/>
            <person name="Rohde M."/>
            <person name="Galperin M.Y."/>
            <person name="Jogler C."/>
        </authorList>
    </citation>
    <scope>NUCLEOTIDE SEQUENCE [LARGE SCALE GENOMIC DNA]</scope>
    <source>
        <strain evidence="6 7">ElP</strain>
    </source>
</reference>
<feature type="domain" description="Sulfatase N-terminal" evidence="5">
    <location>
        <begin position="36"/>
        <end position="350"/>
    </location>
</feature>
<dbReference type="KEGG" id="tpla:ElP_37430"/>
<dbReference type="GO" id="GO:0004065">
    <property type="term" value="F:arylsulfatase activity"/>
    <property type="evidence" value="ECO:0007669"/>
    <property type="project" value="UniProtKB-EC"/>
</dbReference>
<dbReference type="InterPro" id="IPR000917">
    <property type="entry name" value="Sulfatase_N"/>
</dbReference>
<dbReference type="InterPro" id="IPR050738">
    <property type="entry name" value="Sulfatase"/>
</dbReference>
<evidence type="ECO:0000256" key="1">
    <source>
        <dbReference type="ARBA" id="ARBA00008779"/>
    </source>
</evidence>
<dbReference type="Pfam" id="PF00884">
    <property type="entry name" value="Sulfatase"/>
    <property type="match status" value="1"/>
</dbReference>
<name>A0A518H4S0_9BACT</name>
<evidence type="ECO:0000313" key="6">
    <source>
        <dbReference type="EMBL" id="QDV35835.1"/>
    </source>
</evidence>
<dbReference type="SUPFAM" id="SSF53649">
    <property type="entry name" value="Alkaline phosphatase-like"/>
    <property type="match status" value="1"/>
</dbReference>
<dbReference type="Gene3D" id="3.30.1120.10">
    <property type="match status" value="1"/>
</dbReference>
<keyword evidence="3 6" id="KW-0378">Hydrolase</keyword>
<dbReference type="InterPro" id="IPR024607">
    <property type="entry name" value="Sulfatase_CS"/>
</dbReference>
<proteinExistence type="inferred from homology"/>
<dbReference type="EMBL" id="CP036426">
    <property type="protein sequence ID" value="QDV35835.1"/>
    <property type="molecule type" value="Genomic_DNA"/>
</dbReference>
<sequence length="469" mass="51583">MRISRGLLACFALPSLLAMGAIGLSGLRARGEAERPNVLVILVDDLGFGDLSCYGAPDLRTPNIDALVASGLRFEDAYANCPVCSPTRAALLSGRYPDEVGVPGVIRTDPRDNWGFLDPGAPLLPGLLKGAGYHSAIVGKWHLGLRSPNTPLERGFDEFRGFLGDMMDDYEDHRRHGRNYMRHGAEEVDPEGHATDLFSRWAVEYLDSRKGRPEPFFLYLAYNAPHTPIQPPEAWVDRVKAREPGIDEGRAKLVALIEHLDDGVGRILRALEENGQRGETLVVFASDNGGQRSVGARVGPYRGGKGDMYEGGLRVPMAASWPGKVEAGSSTGRVVLSMDLLPTICELAGVEVPGEVDGTSLVPTLLGRDREGDDERPLFWVRREGGPRYLGRESYAARHGPWKLVQDQPFEPFRLYNLDDDPMERRDVSAEHRPIAAALSRALMRHVQEAARVPWQRPAGGEDEEVEGR</sequence>
<dbReference type="RefSeq" id="WP_261344369.1">
    <property type="nucleotide sequence ID" value="NZ_CP036426.1"/>
</dbReference>
<dbReference type="AlphaFoldDB" id="A0A518H4S0"/>
<evidence type="ECO:0000259" key="5">
    <source>
        <dbReference type="Pfam" id="PF00884"/>
    </source>
</evidence>